<dbReference type="GO" id="GO:0000981">
    <property type="term" value="F:DNA-binding transcription factor activity, RNA polymerase II-specific"/>
    <property type="evidence" value="ECO:0007669"/>
    <property type="project" value="TreeGrafter"/>
</dbReference>
<dbReference type="GO" id="GO:0046872">
    <property type="term" value="F:metal ion binding"/>
    <property type="evidence" value="ECO:0007669"/>
    <property type="project" value="UniProtKB-KW"/>
</dbReference>
<comment type="subcellular location">
    <subcellularLocation>
        <location evidence="6">Nucleus</location>
    </subcellularLocation>
</comment>
<evidence type="ECO:0000313" key="9">
    <source>
        <dbReference type="EMBL" id="PFX25216.1"/>
    </source>
</evidence>
<dbReference type="STRING" id="50429.A0A2B4S759"/>
<dbReference type="PROSITE" id="PS40000">
    <property type="entry name" value="DM_1"/>
    <property type="match status" value="1"/>
</dbReference>
<dbReference type="AlphaFoldDB" id="A0A2B4S759"/>
<feature type="DNA-binding region" description="DM" evidence="6">
    <location>
        <begin position="29"/>
        <end position="76"/>
    </location>
</feature>
<keyword evidence="3 6" id="KW-0862">Zinc</keyword>
<keyword evidence="4 6" id="KW-0238">DNA-binding</keyword>
<protein>
    <submittedName>
        <fullName evidence="9">Doublesex-and mab-3-related transcription factor A2</fullName>
    </submittedName>
</protein>
<evidence type="ECO:0000259" key="8">
    <source>
        <dbReference type="PROSITE" id="PS50809"/>
    </source>
</evidence>
<evidence type="ECO:0000256" key="3">
    <source>
        <dbReference type="ARBA" id="ARBA00022833"/>
    </source>
</evidence>
<evidence type="ECO:0000256" key="6">
    <source>
        <dbReference type="PROSITE-ProRule" id="PRU00070"/>
    </source>
</evidence>
<dbReference type="Pfam" id="PF03474">
    <property type="entry name" value="DMA"/>
    <property type="match status" value="1"/>
</dbReference>
<dbReference type="InterPro" id="IPR036407">
    <property type="entry name" value="DM_DNA-bd_sf"/>
</dbReference>
<feature type="region of interest" description="Disordered" evidence="7">
    <location>
        <begin position="1"/>
        <end position="22"/>
    </location>
</feature>
<dbReference type="PANTHER" id="PTHR12322:SF53">
    <property type="entry name" value="DOUBLESEX-MAB RELATED 11E"/>
    <property type="match status" value="1"/>
</dbReference>
<dbReference type="FunFam" id="4.10.1040.10:FF:000001">
    <property type="entry name" value="doublesex- and mab-3-related transcription factor 1"/>
    <property type="match status" value="1"/>
</dbReference>
<dbReference type="GO" id="GO:0000978">
    <property type="term" value="F:RNA polymerase II cis-regulatory region sequence-specific DNA binding"/>
    <property type="evidence" value="ECO:0007669"/>
    <property type="project" value="TreeGrafter"/>
</dbReference>
<reference evidence="10" key="1">
    <citation type="journal article" date="2017" name="bioRxiv">
        <title>Comparative analysis of the genomes of Stylophora pistillata and Acropora digitifera provides evidence for extensive differences between species of corals.</title>
        <authorList>
            <person name="Voolstra C.R."/>
            <person name="Li Y."/>
            <person name="Liew Y.J."/>
            <person name="Baumgarten S."/>
            <person name="Zoccola D."/>
            <person name="Flot J.-F."/>
            <person name="Tambutte S."/>
            <person name="Allemand D."/>
            <person name="Aranda M."/>
        </authorList>
    </citation>
    <scope>NUCLEOTIDE SEQUENCE [LARGE SCALE GENOMIC DNA]</scope>
</reference>
<dbReference type="SUPFAM" id="SSF82927">
    <property type="entry name" value="Cysteine-rich DNA binding domain, (DM domain)"/>
    <property type="match status" value="1"/>
</dbReference>
<dbReference type="PROSITE" id="PS50809">
    <property type="entry name" value="DM_2"/>
    <property type="match status" value="1"/>
</dbReference>
<keyword evidence="10" id="KW-1185">Reference proteome</keyword>
<accession>A0A2B4S759</accession>
<feature type="region of interest" description="Disordered" evidence="7">
    <location>
        <begin position="140"/>
        <end position="203"/>
    </location>
</feature>
<evidence type="ECO:0000256" key="4">
    <source>
        <dbReference type="ARBA" id="ARBA00023125"/>
    </source>
</evidence>
<dbReference type="EMBL" id="LSMT01000156">
    <property type="protein sequence ID" value="PFX25216.1"/>
    <property type="molecule type" value="Genomic_DNA"/>
</dbReference>
<dbReference type="GO" id="GO:0007548">
    <property type="term" value="P:sex differentiation"/>
    <property type="evidence" value="ECO:0007669"/>
    <property type="project" value="TreeGrafter"/>
</dbReference>
<keyword evidence="2 6" id="KW-0479">Metal-binding</keyword>
<dbReference type="InterPro" id="IPR005173">
    <property type="entry name" value="DMA"/>
</dbReference>
<dbReference type="InterPro" id="IPR026607">
    <property type="entry name" value="DMRT"/>
</dbReference>
<evidence type="ECO:0000256" key="1">
    <source>
        <dbReference type="ARBA" id="ARBA00006834"/>
    </source>
</evidence>
<dbReference type="Proteomes" id="UP000225706">
    <property type="component" value="Unassembled WGS sequence"/>
</dbReference>
<evidence type="ECO:0000313" key="10">
    <source>
        <dbReference type="Proteomes" id="UP000225706"/>
    </source>
</evidence>
<evidence type="ECO:0000256" key="7">
    <source>
        <dbReference type="SAM" id="MobiDB-lite"/>
    </source>
</evidence>
<dbReference type="InterPro" id="IPR001275">
    <property type="entry name" value="DM_DNA-bd"/>
</dbReference>
<dbReference type="OrthoDB" id="6162476at2759"/>
<gene>
    <name evidence="9" type="primary">dmrta2</name>
    <name evidence="9" type="ORF">AWC38_SpisGene10150</name>
</gene>
<name>A0A2B4S759_STYPI</name>
<organism evidence="9 10">
    <name type="scientific">Stylophora pistillata</name>
    <name type="common">Smooth cauliflower coral</name>
    <dbReference type="NCBI Taxonomy" id="50429"/>
    <lineage>
        <taxon>Eukaryota</taxon>
        <taxon>Metazoa</taxon>
        <taxon>Cnidaria</taxon>
        <taxon>Anthozoa</taxon>
        <taxon>Hexacorallia</taxon>
        <taxon>Scleractinia</taxon>
        <taxon>Astrocoeniina</taxon>
        <taxon>Pocilloporidae</taxon>
        <taxon>Stylophora</taxon>
    </lineage>
</organism>
<dbReference type="Pfam" id="PF13240">
    <property type="entry name" value="Zn_Ribbon_1"/>
    <property type="match status" value="1"/>
</dbReference>
<dbReference type="Pfam" id="PF00751">
    <property type="entry name" value="DM"/>
    <property type="match status" value="1"/>
</dbReference>
<feature type="domain" description="DM" evidence="8">
    <location>
        <begin position="29"/>
        <end position="76"/>
    </location>
</feature>
<feature type="compositionally biased region" description="Basic and acidic residues" evidence="7">
    <location>
        <begin position="173"/>
        <end position="202"/>
    </location>
</feature>
<evidence type="ECO:0000256" key="2">
    <source>
        <dbReference type="ARBA" id="ARBA00022723"/>
    </source>
</evidence>
<proteinExistence type="inferred from homology"/>
<dbReference type="GO" id="GO:0005634">
    <property type="term" value="C:nucleus"/>
    <property type="evidence" value="ECO:0007669"/>
    <property type="project" value="UniProtKB-SubCell"/>
</dbReference>
<dbReference type="PANTHER" id="PTHR12322">
    <property type="entry name" value="DOUBLESEX AND MAB-3 RELATED TRANSCRIPTION FACTOR DMRT"/>
    <property type="match status" value="1"/>
</dbReference>
<dbReference type="InterPro" id="IPR026870">
    <property type="entry name" value="Zinc_ribbon_dom"/>
</dbReference>
<keyword evidence="5 6" id="KW-0539">Nucleus</keyword>
<sequence>MSETKEEPENQEEEETSTSSTLHHRVPKCARCRTHGTVSWLKGHKHYCRWRDCTCAKCQLITERQRVTAARVALLRQQRKGAELRAKYQRELENARLTYSMVFQTNGLAGFPSSHRHHFYHHPPQAEMSHLEPRITEIRAQSVTEPLKRRNSVSEDEEEERTSPKRIALSPDLEVKPEPREHTEKDGHTSSPVERKTSDHLVDQNINSSNKYLLENFHERPHDLRYPRISKELSMLSLRHPPMELLGKLFPHHNKGTLELILQSCHGSVVESIELLLSSQESRGNNMSTLAGCGLPTANHTPPFLHGPMTRNVITRPLPSTHACSPSRIYPPSPLPPPLLVKPKPEMAIKFSPMPHNPYGGDSRLGERACGLPLSRFCSRCGHKINMFDKFCAHCGKVLNETTGL</sequence>
<comment type="caution">
    <text evidence="9">The sequence shown here is derived from an EMBL/GenBank/DDBJ whole genome shotgun (WGS) entry which is preliminary data.</text>
</comment>
<dbReference type="Gene3D" id="4.10.1040.10">
    <property type="entry name" value="DM DNA-binding domain"/>
    <property type="match status" value="1"/>
</dbReference>
<evidence type="ECO:0000256" key="5">
    <source>
        <dbReference type="ARBA" id="ARBA00023242"/>
    </source>
</evidence>
<comment type="similarity">
    <text evidence="1">Belongs to the DMRT family.</text>
</comment>
<dbReference type="SMART" id="SM00301">
    <property type="entry name" value="DM"/>
    <property type="match status" value="1"/>
</dbReference>